<dbReference type="AlphaFoldDB" id="A0A6A5FTL7"/>
<dbReference type="GeneID" id="78777416"/>
<comment type="caution">
    <text evidence="1">The sequence shown here is derived from an EMBL/GenBank/DDBJ whole genome shotgun (WGS) entry which is preliminary data.</text>
</comment>
<reference evidence="1 2" key="1">
    <citation type="submission" date="2019-12" db="EMBL/GenBank/DDBJ databases">
        <title>Chromosome-level assembly of the Caenorhabditis remanei genome.</title>
        <authorList>
            <person name="Teterina A.A."/>
            <person name="Willis J.H."/>
            <person name="Phillips P.C."/>
        </authorList>
    </citation>
    <scope>NUCLEOTIDE SEQUENCE [LARGE SCALE GENOMIC DNA]</scope>
    <source>
        <strain evidence="1 2">PX506</strain>
        <tissue evidence="1">Whole organism</tissue>
    </source>
</reference>
<dbReference type="Proteomes" id="UP000483820">
    <property type="component" value="Chromosome X"/>
</dbReference>
<evidence type="ECO:0000313" key="2">
    <source>
        <dbReference type="Proteomes" id="UP000483820"/>
    </source>
</evidence>
<evidence type="ECO:0000313" key="1">
    <source>
        <dbReference type="EMBL" id="KAF1745912.1"/>
    </source>
</evidence>
<sequence>MEIARVQVAIFLTAVSTNNTEVVLELLKTTTDDQKNVDNFINIFRGISIEVTSAEFNNVGDITLKVLIADMLPVVMVMTKNNDSLTRWKFTELKGHKPGSDSQKIFPKFNMSELGSSGVP</sequence>
<gene>
    <name evidence="1" type="ORF">GCK72_022359</name>
</gene>
<evidence type="ECO:0008006" key="3">
    <source>
        <dbReference type="Google" id="ProtNLM"/>
    </source>
</evidence>
<organism evidence="1 2">
    <name type="scientific">Caenorhabditis remanei</name>
    <name type="common">Caenorhabditis vulgaris</name>
    <dbReference type="NCBI Taxonomy" id="31234"/>
    <lineage>
        <taxon>Eukaryota</taxon>
        <taxon>Metazoa</taxon>
        <taxon>Ecdysozoa</taxon>
        <taxon>Nematoda</taxon>
        <taxon>Chromadorea</taxon>
        <taxon>Rhabditida</taxon>
        <taxon>Rhabditina</taxon>
        <taxon>Rhabditomorpha</taxon>
        <taxon>Rhabditoidea</taxon>
        <taxon>Rhabditidae</taxon>
        <taxon>Peloderinae</taxon>
        <taxon>Caenorhabditis</taxon>
    </lineage>
</organism>
<dbReference type="KEGG" id="crq:GCK72_022359"/>
<name>A0A6A5FTL7_CAERE</name>
<dbReference type="EMBL" id="WUAV01000006">
    <property type="protein sequence ID" value="KAF1745912.1"/>
    <property type="molecule type" value="Genomic_DNA"/>
</dbReference>
<accession>A0A6A5FTL7</accession>
<protein>
    <recommendedName>
        <fullName evidence="3">DUF38 domain-containing protein</fullName>
    </recommendedName>
</protein>
<proteinExistence type="predicted"/>
<dbReference type="CTD" id="78777416"/>
<dbReference type="RefSeq" id="XP_053578345.1">
    <property type="nucleotide sequence ID" value="XM_053734779.1"/>
</dbReference>